<feature type="transmembrane region" description="Helical" evidence="3">
    <location>
        <begin position="174"/>
        <end position="195"/>
    </location>
</feature>
<feature type="transmembrane region" description="Helical" evidence="3">
    <location>
        <begin position="132"/>
        <end position="154"/>
    </location>
</feature>
<organism evidence="4 5">
    <name type="scientific">Salinispira pacifica</name>
    <dbReference type="NCBI Taxonomy" id="1307761"/>
    <lineage>
        <taxon>Bacteria</taxon>
        <taxon>Pseudomonadati</taxon>
        <taxon>Spirochaetota</taxon>
        <taxon>Spirochaetia</taxon>
        <taxon>Spirochaetales</taxon>
        <taxon>Spirochaetaceae</taxon>
        <taxon>Salinispira</taxon>
    </lineage>
</organism>
<feature type="transmembrane region" description="Helical" evidence="3">
    <location>
        <begin position="35"/>
        <end position="56"/>
    </location>
</feature>
<dbReference type="GO" id="GO:0005886">
    <property type="term" value="C:plasma membrane"/>
    <property type="evidence" value="ECO:0007669"/>
    <property type="project" value="UniProtKB-SubCell"/>
</dbReference>
<dbReference type="PANTHER" id="PTHR34295:SF1">
    <property type="entry name" value="BIOTIN TRANSPORTER BIOY"/>
    <property type="match status" value="1"/>
</dbReference>
<dbReference type="HOGENOM" id="CLU_077931_3_1_12"/>
<dbReference type="KEGG" id="slr:L21SP2_1670"/>
<dbReference type="Pfam" id="PF02632">
    <property type="entry name" value="BioY"/>
    <property type="match status" value="1"/>
</dbReference>
<dbReference type="OrthoDB" id="360536at2"/>
<evidence type="ECO:0000256" key="2">
    <source>
        <dbReference type="PIRNR" id="PIRNR016661"/>
    </source>
</evidence>
<feature type="transmembrane region" description="Helical" evidence="3">
    <location>
        <begin position="92"/>
        <end position="111"/>
    </location>
</feature>
<reference evidence="4 5" key="1">
    <citation type="journal article" date="2015" name="Stand. Genomic Sci.">
        <title>Complete genome sequence and description of Salinispira pacifica gen. nov., sp. nov., a novel spirochaete isolated form a hypersaline microbial mat.</title>
        <authorList>
            <person name="Ben Hania W."/>
            <person name="Joseph M."/>
            <person name="Schumann P."/>
            <person name="Bunk B."/>
            <person name="Fiebig A."/>
            <person name="Sproer C."/>
            <person name="Klenk H.P."/>
            <person name="Fardeau M.L."/>
            <person name="Spring S."/>
        </authorList>
    </citation>
    <scope>NUCLEOTIDE SEQUENCE [LARGE SCALE GENOMIC DNA]</scope>
    <source>
        <strain evidence="4 5">L21-RPul-D2</strain>
    </source>
</reference>
<keyword evidence="3" id="KW-1133">Transmembrane helix</keyword>
<keyword evidence="2 3" id="KW-0472">Membrane</keyword>
<evidence type="ECO:0000256" key="3">
    <source>
        <dbReference type="SAM" id="Phobius"/>
    </source>
</evidence>
<dbReference type="PIRSF" id="PIRSF016661">
    <property type="entry name" value="BioY"/>
    <property type="match status" value="1"/>
</dbReference>
<protein>
    <recommendedName>
        <fullName evidence="2">Biotin transporter</fullName>
    </recommendedName>
</protein>
<evidence type="ECO:0000313" key="4">
    <source>
        <dbReference type="EMBL" id="AHC15053.1"/>
    </source>
</evidence>
<evidence type="ECO:0000256" key="1">
    <source>
        <dbReference type="ARBA" id="ARBA00010692"/>
    </source>
</evidence>
<dbReference type="RefSeq" id="WP_024267972.1">
    <property type="nucleotide sequence ID" value="NC_023035.1"/>
</dbReference>
<dbReference type="PATRIC" id="fig|1307761.3.peg.1665"/>
<accession>V5WH01</accession>
<dbReference type="Gene3D" id="1.10.1760.20">
    <property type="match status" value="1"/>
</dbReference>
<name>V5WH01_9SPIO</name>
<keyword evidence="3" id="KW-0812">Transmembrane</keyword>
<dbReference type="GO" id="GO:0015225">
    <property type="term" value="F:biotin transmembrane transporter activity"/>
    <property type="evidence" value="ECO:0007669"/>
    <property type="project" value="UniProtKB-UniRule"/>
</dbReference>
<dbReference type="InterPro" id="IPR003784">
    <property type="entry name" value="BioY"/>
</dbReference>
<dbReference type="PANTHER" id="PTHR34295">
    <property type="entry name" value="BIOTIN TRANSPORTER BIOY"/>
    <property type="match status" value="1"/>
</dbReference>
<comment type="similarity">
    <text evidence="1 2">Belongs to the BioY family.</text>
</comment>
<dbReference type="Proteomes" id="UP000018680">
    <property type="component" value="Chromosome"/>
</dbReference>
<proteinExistence type="inferred from homology"/>
<comment type="subcellular location">
    <subcellularLocation>
        <location evidence="2">Cell membrane</location>
        <topology evidence="2">Multi-pass membrane protein</topology>
    </subcellularLocation>
</comment>
<gene>
    <name evidence="4" type="ORF">L21SP2_1670</name>
</gene>
<keyword evidence="2" id="KW-0813">Transport</keyword>
<dbReference type="STRING" id="1307761.L21SP2_1670"/>
<keyword evidence="2" id="KW-1003">Cell membrane</keyword>
<evidence type="ECO:0000313" key="5">
    <source>
        <dbReference type="Proteomes" id="UP000018680"/>
    </source>
</evidence>
<feature type="transmembrane region" description="Helical" evidence="3">
    <location>
        <begin position="12"/>
        <end position="29"/>
    </location>
</feature>
<keyword evidence="5" id="KW-1185">Reference proteome</keyword>
<dbReference type="AlphaFoldDB" id="V5WH01"/>
<dbReference type="eggNOG" id="COG1268">
    <property type="taxonomic scope" value="Bacteria"/>
</dbReference>
<sequence length="201" mass="21148">MTDQTKHIRNIVLAAVFAALIAVGAMIRFDIPLSPVPITLQTFFILLAGILLRPLYALGATALYIFAGIAGLPVFAGGTSGFAVILGPSGGFIIGFLPAALIMSLIVHMRPGNKASAAEHAGHLHRGALSPLFRDVLATVAGTLIIYAIGYPWIVLNLGWDWRIGLGRAVLPYVPGDVVKIIAAVLLAIPGRRILQGNARS</sequence>
<feature type="transmembrane region" description="Helical" evidence="3">
    <location>
        <begin position="63"/>
        <end position="86"/>
    </location>
</feature>
<dbReference type="EMBL" id="CP006939">
    <property type="protein sequence ID" value="AHC15053.1"/>
    <property type="molecule type" value="Genomic_DNA"/>
</dbReference>